<proteinExistence type="predicted"/>
<sequence length="39" mass="4339">MYIAKALSPCVFAQDIISVHRVSLPVTSSFIVTEFIARQ</sequence>
<comment type="caution">
    <text evidence="1">The sequence shown here is derived from an EMBL/GenBank/DDBJ whole genome shotgun (WGS) entry which is preliminary data.</text>
</comment>
<protein>
    <submittedName>
        <fullName evidence="1">Uncharacterized protein</fullName>
    </submittedName>
</protein>
<reference evidence="1 2" key="1">
    <citation type="submission" date="2018-11" db="EMBL/GenBank/DDBJ databases">
        <title>Microbial catabolism of amino acid.</title>
        <authorList>
            <person name="Hibi M."/>
            <person name="Ogawa J."/>
        </authorList>
    </citation>
    <scope>NUCLEOTIDE SEQUENCE [LARGE SCALE GENOMIC DNA]</scope>
    <source>
        <strain evidence="1 2">C31-06</strain>
    </source>
</reference>
<organism evidence="1 2">
    <name type="scientific">Rhodococcus wratislaviensis</name>
    <name type="common">Tsukamurella wratislaviensis</name>
    <dbReference type="NCBI Taxonomy" id="44752"/>
    <lineage>
        <taxon>Bacteria</taxon>
        <taxon>Bacillati</taxon>
        <taxon>Actinomycetota</taxon>
        <taxon>Actinomycetes</taxon>
        <taxon>Mycobacteriales</taxon>
        <taxon>Nocardiaceae</taxon>
        <taxon>Rhodococcus</taxon>
    </lineage>
</organism>
<name>A0A402CK83_RHOWR</name>
<gene>
    <name evidence="1" type="ORF">Rhow_008358</name>
</gene>
<accession>A0A402CK83</accession>
<dbReference type="EMBL" id="BHYM01000085">
    <property type="protein sequence ID" value="GCE44060.1"/>
    <property type="molecule type" value="Genomic_DNA"/>
</dbReference>
<keyword evidence="2" id="KW-1185">Reference proteome</keyword>
<evidence type="ECO:0000313" key="1">
    <source>
        <dbReference type="EMBL" id="GCE44060.1"/>
    </source>
</evidence>
<dbReference type="Proteomes" id="UP000287519">
    <property type="component" value="Unassembled WGS sequence"/>
</dbReference>
<evidence type="ECO:0000313" key="2">
    <source>
        <dbReference type="Proteomes" id="UP000287519"/>
    </source>
</evidence>
<dbReference type="AlphaFoldDB" id="A0A402CK83"/>